<evidence type="ECO:0000313" key="2">
    <source>
        <dbReference type="Proteomes" id="UP000006048"/>
    </source>
</evidence>
<reference evidence="1 2" key="1">
    <citation type="submission" date="2012-06" db="EMBL/GenBank/DDBJ databases">
        <title>The complete chromosome of genome of Turneriella parva DSM 21527.</title>
        <authorList>
            <consortium name="US DOE Joint Genome Institute (JGI-PGF)"/>
            <person name="Lucas S."/>
            <person name="Han J."/>
            <person name="Lapidus A."/>
            <person name="Bruce D."/>
            <person name="Goodwin L."/>
            <person name="Pitluck S."/>
            <person name="Peters L."/>
            <person name="Kyrpides N."/>
            <person name="Mavromatis K."/>
            <person name="Ivanova N."/>
            <person name="Mikhailova N."/>
            <person name="Chertkov O."/>
            <person name="Detter J.C."/>
            <person name="Tapia R."/>
            <person name="Han C."/>
            <person name="Land M."/>
            <person name="Hauser L."/>
            <person name="Markowitz V."/>
            <person name="Cheng J.-F."/>
            <person name="Hugenholtz P."/>
            <person name="Woyke T."/>
            <person name="Wu D."/>
            <person name="Gronow S."/>
            <person name="Wellnitz S."/>
            <person name="Brambilla E."/>
            <person name="Klenk H.-P."/>
            <person name="Eisen J.A."/>
        </authorList>
    </citation>
    <scope>NUCLEOTIDE SEQUENCE [LARGE SCALE GENOMIC DNA]</scope>
    <source>
        <strain evidence="2">ATCC BAA-1111 / DSM 21527 / NCTC 11395 / H</strain>
    </source>
</reference>
<gene>
    <name evidence="1" type="ordered locus">Turpa_3424</name>
</gene>
<dbReference type="OrthoDB" id="5984340at2"/>
<dbReference type="KEGG" id="tpx:Turpa_3424"/>
<proteinExistence type="predicted"/>
<organism evidence="1 2">
    <name type="scientific">Turneriella parva (strain ATCC BAA-1111 / DSM 21527 / NCTC 11395 / H)</name>
    <name type="common">Leptospira parva</name>
    <dbReference type="NCBI Taxonomy" id="869212"/>
    <lineage>
        <taxon>Bacteria</taxon>
        <taxon>Pseudomonadati</taxon>
        <taxon>Spirochaetota</taxon>
        <taxon>Spirochaetia</taxon>
        <taxon>Leptospirales</taxon>
        <taxon>Leptospiraceae</taxon>
        <taxon>Turneriella</taxon>
    </lineage>
</organism>
<dbReference type="AlphaFoldDB" id="I4B9V4"/>
<protein>
    <recommendedName>
        <fullName evidence="3">SH3b domain-containing protein</fullName>
    </recommendedName>
</protein>
<evidence type="ECO:0000313" key="1">
    <source>
        <dbReference type="EMBL" id="AFM14061.1"/>
    </source>
</evidence>
<keyword evidence="2" id="KW-1185">Reference proteome</keyword>
<accession>I4B9V4</accession>
<name>I4B9V4_TURPD</name>
<dbReference type="RefSeq" id="WP_014804554.1">
    <property type="nucleotide sequence ID" value="NC_018020.1"/>
</dbReference>
<dbReference type="Gene3D" id="2.30.30.40">
    <property type="entry name" value="SH3 Domains"/>
    <property type="match status" value="1"/>
</dbReference>
<dbReference type="HOGENOM" id="CLU_1137618_0_0_12"/>
<sequence length="244" mass="27584">MFNRTFILIAILILLLGYAAAIWSADSFEVYVTANDGAALRDAPGLHGKIVQKLTYGQSLEVIEELKVFETITLKGIPYSGAWFRVKSGQNQEFVFAPLISPKIADEFICEKPKAQTNIEISERDVKIELCSDGSFYQDESYECKANCSLHGCWRINAGRIEISKRKQYRVEGIGKPIRCTHFCEYDKYRVATVIWATQPYTESYVQLDNIEKIIAGQKNDPPNVRFSPGSSACRKGYLFGKPR</sequence>
<evidence type="ECO:0008006" key="3">
    <source>
        <dbReference type="Google" id="ProtNLM"/>
    </source>
</evidence>
<dbReference type="Proteomes" id="UP000006048">
    <property type="component" value="Chromosome"/>
</dbReference>
<dbReference type="EMBL" id="CP002959">
    <property type="protein sequence ID" value="AFM14061.1"/>
    <property type="molecule type" value="Genomic_DNA"/>
</dbReference>